<dbReference type="Gene3D" id="2.40.160.120">
    <property type="match status" value="1"/>
</dbReference>
<dbReference type="GO" id="GO:0120009">
    <property type="term" value="P:intermembrane lipid transfer"/>
    <property type="evidence" value="ECO:0007669"/>
    <property type="project" value="UniProtKB-ARBA"/>
</dbReference>
<gene>
    <name evidence="4" type="primary">osh41</name>
    <name evidence="3" type="ORF">SJAG_01590</name>
</gene>
<dbReference type="SUPFAM" id="SSF144000">
    <property type="entry name" value="Oxysterol-binding protein-like"/>
    <property type="match status" value="1"/>
</dbReference>
<dbReference type="InterPro" id="IPR018494">
    <property type="entry name" value="Oxysterol-bd_CS"/>
</dbReference>
<dbReference type="GeneID" id="7052277"/>
<dbReference type="eggNOG" id="KOG2210">
    <property type="taxonomic scope" value="Eukaryota"/>
</dbReference>
<dbReference type="FunFam" id="2.40.160.120:FF:000010">
    <property type="entry name" value="Oxysterol-binding protein homolog 4"/>
    <property type="match status" value="1"/>
</dbReference>
<dbReference type="GO" id="GO:0016020">
    <property type="term" value="C:membrane"/>
    <property type="evidence" value="ECO:0000318"/>
    <property type="project" value="GO_Central"/>
</dbReference>
<evidence type="ECO:0000256" key="1">
    <source>
        <dbReference type="ARBA" id="ARBA00008842"/>
    </source>
</evidence>
<dbReference type="GO" id="GO:0005829">
    <property type="term" value="C:cytosol"/>
    <property type="evidence" value="ECO:0000318"/>
    <property type="project" value="GO_Central"/>
</dbReference>
<organism evidence="3 5">
    <name type="scientific">Schizosaccharomyces japonicus (strain yFS275 / FY16936)</name>
    <name type="common">Fission yeast</name>
    <dbReference type="NCBI Taxonomy" id="402676"/>
    <lineage>
        <taxon>Eukaryota</taxon>
        <taxon>Fungi</taxon>
        <taxon>Dikarya</taxon>
        <taxon>Ascomycota</taxon>
        <taxon>Taphrinomycotina</taxon>
        <taxon>Schizosaccharomycetes</taxon>
        <taxon>Schizosaccharomycetales</taxon>
        <taxon>Schizosaccharomycetaceae</taxon>
        <taxon>Schizosaccharomyces</taxon>
    </lineage>
</organism>
<dbReference type="HOGENOM" id="CLU_012334_0_2_1"/>
<dbReference type="VEuPathDB" id="FungiDB:SJAG_01590"/>
<accession>B6JYD0</accession>
<keyword evidence="5" id="KW-1185">Reference proteome</keyword>
<dbReference type="Gene3D" id="3.30.70.3490">
    <property type="match status" value="1"/>
</dbReference>
<dbReference type="Gene3D" id="1.10.287.2720">
    <property type="match status" value="1"/>
</dbReference>
<dbReference type="Proteomes" id="UP000001744">
    <property type="component" value="Unassembled WGS sequence"/>
</dbReference>
<dbReference type="JaponicusDB" id="SJAG_01590">
    <property type="gene designation" value="osh41"/>
</dbReference>
<dbReference type="PROSITE" id="PS01013">
    <property type="entry name" value="OSBP"/>
    <property type="match status" value="1"/>
</dbReference>
<dbReference type="InterPro" id="IPR037239">
    <property type="entry name" value="OSBP_sf"/>
</dbReference>
<name>B6JYD0_SCHJY</name>
<dbReference type="STRING" id="402676.B6JYD0"/>
<dbReference type="Pfam" id="PF01237">
    <property type="entry name" value="Oxysterol_BP"/>
    <property type="match status" value="2"/>
</dbReference>
<dbReference type="OrthoDB" id="14833at2759"/>
<proteinExistence type="inferred from homology"/>
<comment type="similarity">
    <text evidence="1 2">Belongs to the OSBP family.</text>
</comment>
<dbReference type="InterPro" id="IPR000648">
    <property type="entry name" value="Oxysterol-bd"/>
</dbReference>
<dbReference type="GO" id="GO:0008142">
    <property type="term" value="F:oxysterol binding"/>
    <property type="evidence" value="ECO:0000318"/>
    <property type="project" value="GO_Central"/>
</dbReference>
<reference evidence="3 5" key="1">
    <citation type="journal article" date="2011" name="Science">
        <title>Comparative functional genomics of the fission yeasts.</title>
        <authorList>
            <person name="Rhind N."/>
            <person name="Chen Z."/>
            <person name="Yassour M."/>
            <person name="Thompson D.A."/>
            <person name="Haas B.J."/>
            <person name="Habib N."/>
            <person name="Wapinski I."/>
            <person name="Roy S."/>
            <person name="Lin M.F."/>
            <person name="Heiman D.I."/>
            <person name="Young S.K."/>
            <person name="Furuya K."/>
            <person name="Guo Y."/>
            <person name="Pidoux A."/>
            <person name="Chen H.M."/>
            <person name="Robbertse B."/>
            <person name="Goldberg J.M."/>
            <person name="Aoki K."/>
            <person name="Bayne E.H."/>
            <person name="Berlin A.M."/>
            <person name="Desjardins C.A."/>
            <person name="Dobbs E."/>
            <person name="Dukaj L."/>
            <person name="Fan L."/>
            <person name="FitzGerald M.G."/>
            <person name="French C."/>
            <person name="Gujja S."/>
            <person name="Hansen K."/>
            <person name="Keifenheim D."/>
            <person name="Levin J.Z."/>
            <person name="Mosher R.A."/>
            <person name="Mueller C.A."/>
            <person name="Pfiffner J."/>
            <person name="Priest M."/>
            <person name="Russ C."/>
            <person name="Smialowska A."/>
            <person name="Swoboda P."/>
            <person name="Sykes S.M."/>
            <person name="Vaughn M."/>
            <person name="Vengrova S."/>
            <person name="Yoder R."/>
            <person name="Zeng Q."/>
            <person name="Allshire R."/>
            <person name="Baulcombe D."/>
            <person name="Birren B.W."/>
            <person name="Brown W."/>
            <person name="Ekwall K."/>
            <person name="Kellis M."/>
            <person name="Leatherwood J."/>
            <person name="Levin H."/>
            <person name="Margalit H."/>
            <person name="Martienssen R."/>
            <person name="Nieduszynski C.A."/>
            <person name="Spatafora J.W."/>
            <person name="Friedman N."/>
            <person name="Dalgaard J.Z."/>
            <person name="Baumann P."/>
            <person name="Niki H."/>
            <person name="Regev A."/>
            <person name="Nusbaum C."/>
        </authorList>
    </citation>
    <scope>NUCLEOTIDE SEQUENCE [LARGE SCALE GENOMIC DNA]</scope>
    <source>
        <strain evidence="5">yFS275 / FY16936</strain>
    </source>
</reference>
<evidence type="ECO:0000313" key="3">
    <source>
        <dbReference type="EMBL" id="EEB06548.2"/>
    </source>
</evidence>
<dbReference type="PANTHER" id="PTHR10972">
    <property type="entry name" value="OXYSTEROL-BINDING PROTEIN-RELATED"/>
    <property type="match status" value="1"/>
</dbReference>
<evidence type="ECO:0000313" key="4">
    <source>
        <dbReference type="JaponicusDB" id="SJAG_01590"/>
    </source>
</evidence>
<dbReference type="RefSeq" id="XP_002172841.2">
    <property type="nucleotide sequence ID" value="XM_002172805.2"/>
</dbReference>
<sequence>MSDSPTPDTKAAEKGKKLTGSTKSTWLSFLKSIATFTGDLSSLTAPSFILSSTSLIEYTAYWAEHPQLFISLPNGKTALERHVLVTKWFASTLKNQYAGRNERYGTEKKPLNPILGEEFIGKWATQCGDTRLVAEQVSHHPPISAYCIYNKKCGIRLEGYNGNKSSFTGPHIHVRQTGHARLTLENLNEVYYITFPMVVLEGLWYGAPYIELSKKSYIFSNTGYMSTIEYSGRGYFTGKRNTFKASISELGRKTEPLYQINGSWTGQLYIKDCSLGKEAEPELFLDCKNFKPINIQVAPIEEQSDLESRKIWHDVAVALDSGDYSTASREKSVIEERQRALRKQEKANEEPWKTRYFNWCSEDREFASLSSKCLKHPFIEGYWQFTDAESN</sequence>
<dbReference type="OMA" id="SSYWTEH"/>
<evidence type="ECO:0000313" key="5">
    <source>
        <dbReference type="Proteomes" id="UP000001744"/>
    </source>
</evidence>
<dbReference type="EMBL" id="KE651168">
    <property type="protein sequence ID" value="EEB06548.2"/>
    <property type="molecule type" value="Genomic_DNA"/>
</dbReference>
<protein>
    <submittedName>
        <fullName evidence="3">Oxysterol binding protein</fullName>
    </submittedName>
</protein>
<dbReference type="PANTHER" id="PTHR10972:SF184">
    <property type="entry name" value="OXYSTEROL-BINDING PROTEIN HOMOLOG 4-RELATED"/>
    <property type="match status" value="1"/>
</dbReference>
<dbReference type="AlphaFoldDB" id="B6JYD0"/>
<dbReference type="Gene3D" id="6.10.250.1430">
    <property type="match status" value="1"/>
</dbReference>
<evidence type="ECO:0000256" key="2">
    <source>
        <dbReference type="RuleBase" id="RU003844"/>
    </source>
</evidence>